<dbReference type="EMBL" id="GBXM01037603">
    <property type="protein sequence ID" value="JAH70974.1"/>
    <property type="molecule type" value="Transcribed_RNA"/>
</dbReference>
<evidence type="ECO:0000313" key="2">
    <source>
        <dbReference type="EMBL" id="JAH70974.1"/>
    </source>
</evidence>
<accession>A0A0E9UYM0</accession>
<organism evidence="2">
    <name type="scientific">Anguilla anguilla</name>
    <name type="common">European freshwater eel</name>
    <name type="synonym">Muraena anguilla</name>
    <dbReference type="NCBI Taxonomy" id="7936"/>
    <lineage>
        <taxon>Eukaryota</taxon>
        <taxon>Metazoa</taxon>
        <taxon>Chordata</taxon>
        <taxon>Craniata</taxon>
        <taxon>Vertebrata</taxon>
        <taxon>Euteleostomi</taxon>
        <taxon>Actinopterygii</taxon>
        <taxon>Neopterygii</taxon>
        <taxon>Teleostei</taxon>
        <taxon>Anguilliformes</taxon>
        <taxon>Anguillidae</taxon>
        <taxon>Anguilla</taxon>
    </lineage>
</organism>
<reference evidence="2" key="1">
    <citation type="submission" date="2014-11" db="EMBL/GenBank/DDBJ databases">
        <authorList>
            <person name="Amaro Gonzalez C."/>
        </authorList>
    </citation>
    <scope>NUCLEOTIDE SEQUENCE</scope>
</reference>
<name>A0A0E9UYM0_ANGAN</name>
<evidence type="ECO:0000256" key="1">
    <source>
        <dbReference type="SAM" id="MobiDB-lite"/>
    </source>
</evidence>
<protein>
    <submittedName>
        <fullName evidence="2">Uncharacterized protein</fullName>
    </submittedName>
</protein>
<reference evidence="2" key="2">
    <citation type="journal article" date="2015" name="Fish Shellfish Immunol.">
        <title>Early steps in the European eel (Anguilla anguilla)-Vibrio vulnificus interaction in the gills: Role of the RtxA13 toxin.</title>
        <authorList>
            <person name="Callol A."/>
            <person name="Pajuelo D."/>
            <person name="Ebbesson L."/>
            <person name="Teles M."/>
            <person name="MacKenzie S."/>
            <person name="Amaro C."/>
        </authorList>
    </citation>
    <scope>NUCLEOTIDE SEQUENCE</scope>
</reference>
<feature type="region of interest" description="Disordered" evidence="1">
    <location>
        <begin position="1"/>
        <end position="27"/>
    </location>
</feature>
<dbReference type="AlphaFoldDB" id="A0A0E9UYM0"/>
<proteinExistence type="predicted"/>
<sequence>MSKAFSQLSQELSVGQAKISSSWKIKK</sequence>